<evidence type="ECO:0000313" key="3">
    <source>
        <dbReference type="EMBL" id="KFA90387.1"/>
    </source>
</evidence>
<dbReference type="Proteomes" id="UP000028547">
    <property type="component" value="Unassembled WGS sequence"/>
</dbReference>
<dbReference type="InterPro" id="IPR012908">
    <property type="entry name" value="PGAP1-ab_dom-like"/>
</dbReference>
<dbReference type="PANTHER" id="PTHR31934">
    <property type="entry name" value="ALPHA/BETA-HYDROLASES SUPERFAMILY PROTEIN"/>
    <property type="match status" value="1"/>
</dbReference>
<evidence type="ECO:0000256" key="1">
    <source>
        <dbReference type="SAM" id="MobiDB-lite"/>
    </source>
</evidence>
<gene>
    <name evidence="3" type="ORF">Q664_28465</name>
</gene>
<dbReference type="Pfam" id="PF07819">
    <property type="entry name" value="PGAP1"/>
    <property type="match status" value="1"/>
</dbReference>
<sequence>MEGVRTLRNAPRQPATGAVARLLRSLRELPEAVREPGPGSRGLAGWFKAETPPPTDVTARFREVHQRVREGEPVLPDEARRHLYLMVKGMLGDEVPGYLEDNQARLEKRGLETREVAVDTEGRLADNVKVVREALLDAIHFRRSVVLVGHSKGGVEALSTLALHPELRRHVRAVVTLQSPFGGSVIANDLVTTPSLRRLLDVTFPSLFQGDAGSVEDLSYARRMEFVRQHPHPMDIPTVSLATSRLSRRSLLRPLCAYVHERYGWACDGLVNAVDAEVPGSRVVRLDDMDHAEAALTGLPGFSNYYPGDLTEAMVALALETRP</sequence>
<dbReference type="SUPFAM" id="SSF53474">
    <property type="entry name" value="alpha/beta-Hydrolases"/>
    <property type="match status" value="1"/>
</dbReference>
<evidence type="ECO:0000313" key="4">
    <source>
        <dbReference type="Proteomes" id="UP000028547"/>
    </source>
</evidence>
<dbReference type="GO" id="GO:0016788">
    <property type="term" value="F:hydrolase activity, acting on ester bonds"/>
    <property type="evidence" value="ECO:0007669"/>
    <property type="project" value="InterPro"/>
</dbReference>
<feature type="domain" description="GPI inositol-deacylase PGAP1-like alpha/beta" evidence="2">
    <location>
        <begin position="140"/>
        <end position="193"/>
    </location>
</feature>
<reference evidence="3 4" key="1">
    <citation type="submission" date="2014-07" db="EMBL/GenBank/DDBJ databases">
        <title>Draft Genome Sequence of Gephyronic Acid Producer, Cystobacter violaceus Strain Cb vi76.</title>
        <authorList>
            <person name="Stevens D.C."/>
            <person name="Young J."/>
            <person name="Carmichael R."/>
            <person name="Tan J."/>
            <person name="Taylor R.E."/>
        </authorList>
    </citation>
    <scope>NUCLEOTIDE SEQUENCE [LARGE SCALE GENOMIC DNA]</scope>
    <source>
        <strain evidence="3 4">Cb vi76</strain>
    </source>
</reference>
<proteinExistence type="predicted"/>
<name>A0A084SPK2_9BACT</name>
<feature type="region of interest" description="Disordered" evidence="1">
    <location>
        <begin position="30"/>
        <end position="49"/>
    </location>
</feature>
<dbReference type="Gene3D" id="3.40.50.1820">
    <property type="entry name" value="alpha/beta hydrolase"/>
    <property type="match status" value="1"/>
</dbReference>
<protein>
    <submittedName>
        <fullName evidence="3">Lipase-like protein</fullName>
    </submittedName>
</protein>
<dbReference type="EMBL" id="JPMI01000213">
    <property type="protein sequence ID" value="KFA90387.1"/>
    <property type="molecule type" value="Genomic_DNA"/>
</dbReference>
<dbReference type="PANTHER" id="PTHR31934:SF6">
    <property type="entry name" value="ALPHA_BETA-HYDROLASES SUPERFAMILY PROTEIN"/>
    <property type="match status" value="1"/>
</dbReference>
<accession>A0A084SPK2</accession>
<dbReference type="InterPro" id="IPR029058">
    <property type="entry name" value="AB_hydrolase_fold"/>
</dbReference>
<evidence type="ECO:0000259" key="2">
    <source>
        <dbReference type="Pfam" id="PF07819"/>
    </source>
</evidence>
<dbReference type="AlphaFoldDB" id="A0A084SPK2"/>
<organism evidence="3 4">
    <name type="scientific">Archangium violaceum Cb vi76</name>
    <dbReference type="NCBI Taxonomy" id="1406225"/>
    <lineage>
        <taxon>Bacteria</taxon>
        <taxon>Pseudomonadati</taxon>
        <taxon>Myxococcota</taxon>
        <taxon>Myxococcia</taxon>
        <taxon>Myxococcales</taxon>
        <taxon>Cystobacterineae</taxon>
        <taxon>Archangiaceae</taxon>
        <taxon>Archangium</taxon>
    </lineage>
</organism>
<comment type="caution">
    <text evidence="3">The sequence shown here is derived from an EMBL/GenBank/DDBJ whole genome shotgun (WGS) entry which is preliminary data.</text>
</comment>